<keyword evidence="10" id="KW-0333">Golgi apparatus</keyword>
<evidence type="ECO:0000256" key="4">
    <source>
        <dbReference type="ARBA" id="ARBA00008334"/>
    </source>
</evidence>
<keyword evidence="7" id="KW-0256">Endoplasmic reticulum</keyword>
<name>A0A077WKS0_9FUNG</name>
<dbReference type="GO" id="GO:0030127">
    <property type="term" value="C:COPII vesicle coat"/>
    <property type="evidence" value="ECO:0007669"/>
    <property type="project" value="InterPro"/>
</dbReference>
<dbReference type="Pfam" id="PF00626">
    <property type="entry name" value="Gelsolin"/>
    <property type="match status" value="1"/>
</dbReference>
<keyword evidence="5" id="KW-0813">Transport</keyword>
<dbReference type="GO" id="GO:0000139">
    <property type="term" value="C:Golgi membrane"/>
    <property type="evidence" value="ECO:0007669"/>
    <property type="project" value="UniProtKB-SubCell"/>
</dbReference>
<dbReference type="InterPro" id="IPR036180">
    <property type="entry name" value="Gelsolin-like_dom_sf"/>
</dbReference>
<evidence type="ECO:0000259" key="14">
    <source>
        <dbReference type="Pfam" id="PF04810"/>
    </source>
</evidence>
<protein>
    <recommendedName>
        <fullName evidence="19">Protein transporter SEC24</fullName>
    </recommendedName>
</protein>
<reference evidence="18" key="1">
    <citation type="journal article" date="2014" name="Genome Announc.">
        <title>De novo whole-genome sequence and genome annotation of Lichtheimia ramosa.</title>
        <authorList>
            <person name="Linde J."/>
            <person name="Schwartze V."/>
            <person name="Binder U."/>
            <person name="Lass-Florl C."/>
            <person name="Voigt K."/>
            <person name="Horn F."/>
        </authorList>
    </citation>
    <scope>NUCLEOTIDE SEQUENCE</scope>
    <source>
        <strain evidence="18">JMRC FSU:6197</strain>
    </source>
</reference>
<feature type="domain" description="Sec23/Sec24 beta-sandwich" evidence="17">
    <location>
        <begin position="617"/>
        <end position="700"/>
    </location>
</feature>
<feature type="region of interest" description="Disordered" evidence="12">
    <location>
        <begin position="1"/>
        <end position="151"/>
    </location>
</feature>
<dbReference type="InterPro" id="IPR036175">
    <property type="entry name" value="Sec23/24_helical_dom_sf"/>
</dbReference>
<evidence type="ECO:0000256" key="9">
    <source>
        <dbReference type="ARBA" id="ARBA00022927"/>
    </source>
</evidence>
<keyword evidence="11" id="KW-0472">Membrane</keyword>
<evidence type="ECO:0000256" key="11">
    <source>
        <dbReference type="ARBA" id="ARBA00023136"/>
    </source>
</evidence>
<evidence type="ECO:0000259" key="17">
    <source>
        <dbReference type="Pfam" id="PF08033"/>
    </source>
</evidence>
<dbReference type="Gene3D" id="1.20.120.730">
    <property type="entry name" value="Sec23/Sec24 helical domain"/>
    <property type="match status" value="1"/>
</dbReference>
<dbReference type="GO" id="GO:0090110">
    <property type="term" value="P:COPII-coated vesicle cargo loading"/>
    <property type="evidence" value="ECO:0007669"/>
    <property type="project" value="TreeGrafter"/>
</dbReference>
<evidence type="ECO:0000256" key="6">
    <source>
        <dbReference type="ARBA" id="ARBA00022490"/>
    </source>
</evidence>
<dbReference type="GO" id="GO:0070971">
    <property type="term" value="C:endoplasmic reticulum exit site"/>
    <property type="evidence" value="ECO:0007669"/>
    <property type="project" value="EnsemblFungi"/>
</dbReference>
<evidence type="ECO:0000256" key="7">
    <source>
        <dbReference type="ARBA" id="ARBA00022824"/>
    </source>
</evidence>
<feature type="compositionally biased region" description="Pro residues" evidence="12">
    <location>
        <begin position="33"/>
        <end position="43"/>
    </location>
</feature>
<dbReference type="PANTHER" id="PTHR13803:SF39">
    <property type="entry name" value="SECRETORY 24AB, ISOFORM A"/>
    <property type="match status" value="1"/>
</dbReference>
<evidence type="ECO:0000256" key="3">
    <source>
        <dbReference type="ARBA" id="ARBA00004586"/>
    </source>
</evidence>
<evidence type="ECO:0000256" key="10">
    <source>
        <dbReference type="ARBA" id="ARBA00023034"/>
    </source>
</evidence>
<dbReference type="Gene3D" id="3.40.50.410">
    <property type="entry name" value="von Willebrand factor, type A domain"/>
    <property type="match status" value="1"/>
</dbReference>
<dbReference type="GO" id="GO:0008270">
    <property type="term" value="F:zinc ion binding"/>
    <property type="evidence" value="ECO:0007669"/>
    <property type="project" value="InterPro"/>
</dbReference>
<dbReference type="GO" id="GO:0000149">
    <property type="term" value="F:SNARE binding"/>
    <property type="evidence" value="ECO:0007669"/>
    <property type="project" value="TreeGrafter"/>
</dbReference>
<feature type="domain" description="Sec23/Sec24 trunk" evidence="15">
    <location>
        <begin position="373"/>
        <end position="610"/>
    </location>
</feature>
<dbReference type="SUPFAM" id="SSF81811">
    <property type="entry name" value="Helical domain of Sec23/24"/>
    <property type="match status" value="1"/>
</dbReference>
<dbReference type="SUPFAM" id="SSF81995">
    <property type="entry name" value="beta-sandwich domain of Sec23/24"/>
    <property type="match status" value="1"/>
</dbReference>
<evidence type="ECO:0000256" key="12">
    <source>
        <dbReference type="SAM" id="MobiDB-lite"/>
    </source>
</evidence>
<accession>A0A077WKS0</accession>
<dbReference type="GO" id="GO:0005801">
    <property type="term" value="C:cis-Golgi network"/>
    <property type="evidence" value="ECO:0007669"/>
    <property type="project" value="EnsemblFungi"/>
</dbReference>
<dbReference type="InterPro" id="IPR012990">
    <property type="entry name" value="Beta-sandwich_Sec23_24"/>
</dbReference>
<evidence type="ECO:0000256" key="2">
    <source>
        <dbReference type="ARBA" id="ARBA00004496"/>
    </source>
</evidence>
<gene>
    <name evidence="18" type="ORF">LRAMOSA09635</name>
</gene>
<comment type="subcellular location">
    <subcellularLocation>
        <location evidence="2">Cytoplasm</location>
    </subcellularLocation>
    <subcellularLocation>
        <location evidence="3">Endoplasmic reticulum membrane</location>
    </subcellularLocation>
    <subcellularLocation>
        <location evidence="1">Golgi apparatus membrane</location>
    </subcellularLocation>
</comment>
<dbReference type="InterPro" id="IPR006900">
    <property type="entry name" value="Sec23/24_helical_dom"/>
</dbReference>
<keyword evidence="9" id="KW-0653">Protein transport</keyword>
<dbReference type="SUPFAM" id="SSF53300">
    <property type="entry name" value="vWA-like"/>
    <property type="match status" value="1"/>
</dbReference>
<dbReference type="InterPro" id="IPR041742">
    <property type="entry name" value="Sec24-like_trunk_dom"/>
</dbReference>
<dbReference type="CDD" id="cd01479">
    <property type="entry name" value="Sec24-like"/>
    <property type="match status" value="1"/>
</dbReference>
<keyword evidence="6" id="KW-0963">Cytoplasm</keyword>
<dbReference type="GO" id="GO:0005789">
    <property type="term" value="C:endoplasmic reticulum membrane"/>
    <property type="evidence" value="ECO:0007669"/>
    <property type="project" value="UniProtKB-SubCell"/>
</dbReference>
<dbReference type="InterPro" id="IPR036174">
    <property type="entry name" value="Znf_Sec23_Sec24_sf"/>
</dbReference>
<evidence type="ECO:0000256" key="5">
    <source>
        <dbReference type="ARBA" id="ARBA00022448"/>
    </source>
</evidence>
<dbReference type="EMBL" id="LK023323">
    <property type="protein sequence ID" value="CDS07112.1"/>
    <property type="molecule type" value="Genomic_DNA"/>
</dbReference>
<feature type="domain" description="Sec23/Sec24 helical" evidence="16">
    <location>
        <begin position="712"/>
        <end position="814"/>
    </location>
</feature>
<evidence type="ECO:0000256" key="8">
    <source>
        <dbReference type="ARBA" id="ARBA00022892"/>
    </source>
</evidence>
<sequence>MNNQRPPYPMQPQGMRPQPPHGHPQGTNAAVRPPTPNANPHPPIQQQQPPGNAPMPPVGQPRLAQGFNPNRPMQSPPLVNPAQPGQPPTIMRPAPSPVANTPMAPQQQQQPRPGVTGHSPSMAQGMGLSPGSTNMASPAAATSTTTEHHRRRRMYPEQITQAYMDEPQQQQLMTPGAQQATQPQQQQQPYPGYNNQASVSSMATQFGSMSLGPSNAPQAVPLTGLRPQIVDLKGPQPAIRLPPNISLTDSPYANCDPSYKCSTLNAIPSTEQLLKKSRLPLALVLAPYRTVDEGEQPVPVITDGVIARCRRCRTYINPFVTFVEGGQRWKCNMCFLLNDVMSAFDYDSVAQRPVDRWKRPELNYGCVEFVRPPQAPAYVFVIDVSYSAVQSGMVATAARTILDSLERIPNKENRTRVAFITVDSALHFYSLNQEAGEPQMLIVSDLEDVFLPQPVDLLANLSENMDAIKGFLEKLPDMFKATACVTNALGSALQAAYKLVCTNGGKIICLQSTLPNAGMGALKPREDVKMLGTAKESQLLNPASPFFKSFAVDCSRAQVACDMLIFGGQYSDVATLGCLPHYTGGQTYYYPGFNASRTEDALKFAHEFSELLAEEIGLEAVIRIRASRGLRMSAFHGNFFIRSTDLLALPNVPRNQSYCVEVAIEDDIKTPTVCFQTALLHTTCYGERRIRVITLCLPVTSSISEIYANANEQALTGYLTNKAIERALSSKLDDARDAIVNKLVDILGIYKSHVQGSAPGSTPQLTAPNNLKLLPLLALCLIKHDGLRQSSQIPTDLRSNAMNLLRTMPLQLLLPYLYPNLYSLHNMPPEAGEITENGVSFPPALNLTAENIEPHGCYLLENGQHIFIWVGRGVVPQLCADLFDVRSYEGLRGGKAILPTLETPINRKVNMLVGKIREMRRGNYYPTLYLVKEDGDPYLRLWFLSHLVEDRTDNIMSYQQFLQHLKDRMTSASY</sequence>
<feature type="compositionally biased region" description="Pro residues" evidence="12">
    <location>
        <begin position="74"/>
        <end position="87"/>
    </location>
</feature>
<evidence type="ECO:0000313" key="18">
    <source>
        <dbReference type="EMBL" id="CDS07112.1"/>
    </source>
</evidence>
<dbReference type="Gene3D" id="3.40.20.10">
    <property type="entry name" value="Severin"/>
    <property type="match status" value="1"/>
</dbReference>
<dbReference type="InterPro" id="IPR007123">
    <property type="entry name" value="Gelsolin-like_dom"/>
</dbReference>
<dbReference type="Pfam" id="PF08033">
    <property type="entry name" value="Sec23_BS"/>
    <property type="match status" value="1"/>
</dbReference>
<feature type="compositionally biased region" description="Low complexity" evidence="12">
    <location>
        <begin position="136"/>
        <end position="145"/>
    </location>
</feature>
<keyword evidence="8" id="KW-0931">ER-Golgi transport</keyword>
<dbReference type="InterPro" id="IPR050550">
    <property type="entry name" value="SEC23_SEC24_subfamily"/>
</dbReference>
<evidence type="ECO:0000259" key="13">
    <source>
        <dbReference type="Pfam" id="PF00626"/>
    </source>
</evidence>
<dbReference type="AlphaFoldDB" id="A0A077WKS0"/>
<dbReference type="Pfam" id="PF04811">
    <property type="entry name" value="Sec23_trunk"/>
    <property type="match status" value="1"/>
</dbReference>
<dbReference type="Pfam" id="PF04810">
    <property type="entry name" value="zf-Sec23_Sec24"/>
    <property type="match status" value="1"/>
</dbReference>
<feature type="compositionally biased region" description="Pro residues" evidence="12">
    <location>
        <begin position="1"/>
        <end position="10"/>
    </location>
</feature>
<dbReference type="SUPFAM" id="SSF82754">
    <property type="entry name" value="C-terminal, gelsolin-like domain of Sec23/24"/>
    <property type="match status" value="1"/>
</dbReference>
<evidence type="ECO:0000259" key="16">
    <source>
        <dbReference type="Pfam" id="PF04815"/>
    </source>
</evidence>
<comment type="similarity">
    <text evidence="4">Belongs to the SEC23/SEC24 family. SEC24 subfamily.</text>
</comment>
<evidence type="ECO:0008006" key="19">
    <source>
        <dbReference type="Google" id="ProtNLM"/>
    </source>
</evidence>
<dbReference type="SUPFAM" id="SSF82919">
    <property type="entry name" value="Zn-finger domain of Sec23/24"/>
    <property type="match status" value="1"/>
</dbReference>
<dbReference type="InterPro" id="IPR006896">
    <property type="entry name" value="Sec23/24_trunk_dom"/>
</dbReference>
<dbReference type="InterPro" id="IPR006895">
    <property type="entry name" value="Znf_Sec23_Sec24"/>
</dbReference>
<dbReference type="Gene3D" id="2.60.40.1670">
    <property type="entry name" value="beta-sandwich domain of Sec23/24"/>
    <property type="match status" value="1"/>
</dbReference>
<feature type="region of interest" description="Disordered" evidence="12">
    <location>
        <begin position="171"/>
        <end position="193"/>
    </location>
</feature>
<dbReference type="Pfam" id="PF04815">
    <property type="entry name" value="Sec23_helical"/>
    <property type="match status" value="1"/>
</dbReference>
<dbReference type="GO" id="GO:0006886">
    <property type="term" value="P:intracellular protein transport"/>
    <property type="evidence" value="ECO:0007669"/>
    <property type="project" value="InterPro"/>
</dbReference>
<proteinExistence type="inferred from homology"/>
<dbReference type="Gene3D" id="2.30.30.380">
    <property type="entry name" value="Zn-finger domain of Sec23/24"/>
    <property type="match status" value="1"/>
</dbReference>
<feature type="domain" description="Zinc finger Sec23/Sec24-type" evidence="14">
    <location>
        <begin position="306"/>
        <end position="341"/>
    </location>
</feature>
<feature type="compositionally biased region" description="Low complexity" evidence="12">
    <location>
        <begin position="174"/>
        <end position="193"/>
    </location>
</feature>
<organism evidence="18">
    <name type="scientific">Lichtheimia ramosa</name>
    <dbReference type="NCBI Taxonomy" id="688394"/>
    <lineage>
        <taxon>Eukaryota</taxon>
        <taxon>Fungi</taxon>
        <taxon>Fungi incertae sedis</taxon>
        <taxon>Mucoromycota</taxon>
        <taxon>Mucoromycotina</taxon>
        <taxon>Mucoromycetes</taxon>
        <taxon>Mucorales</taxon>
        <taxon>Lichtheimiaceae</taxon>
        <taxon>Lichtheimia</taxon>
    </lineage>
</organism>
<evidence type="ECO:0000256" key="1">
    <source>
        <dbReference type="ARBA" id="ARBA00004394"/>
    </source>
</evidence>
<feature type="domain" description="Gelsolin-like" evidence="13">
    <location>
        <begin position="842"/>
        <end position="910"/>
    </location>
</feature>
<dbReference type="InterPro" id="IPR036465">
    <property type="entry name" value="vWFA_dom_sf"/>
</dbReference>
<dbReference type="InterPro" id="IPR029006">
    <property type="entry name" value="ADF-H/Gelsolin-like_dom_sf"/>
</dbReference>
<dbReference type="PANTHER" id="PTHR13803">
    <property type="entry name" value="SEC24-RELATED PROTEIN"/>
    <property type="match status" value="1"/>
</dbReference>
<evidence type="ECO:0000259" key="15">
    <source>
        <dbReference type="Pfam" id="PF04811"/>
    </source>
</evidence>
<dbReference type="GO" id="GO:1990753">
    <property type="term" value="C:equatorial cell cortex"/>
    <property type="evidence" value="ECO:0007669"/>
    <property type="project" value="EnsemblFungi"/>
</dbReference>
<dbReference type="OrthoDB" id="49016at2759"/>